<reference evidence="2" key="1">
    <citation type="submission" date="2017-12" db="EMBL/GenBank/DDBJ databases">
        <title>Genomic analysis of Paracoccus sp. CBA4604.</title>
        <authorList>
            <person name="Roh S.W."/>
            <person name="Kim J.Y."/>
            <person name="Kim J.S."/>
        </authorList>
    </citation>
    <scope>NUCLEOTIDE SEQUENCE [LARGE SCALE GENOMIC DNA]</scope>
    <source>
        <strain evidence="2">CBA4604</strain>
    </source>
</reference>
<dbReference type="AlphaFoldDB" id="A0A2K9MJX0"/>
<proteinExistence type="predicted"/>
<evidence type="ECO:0000313" key="1">
    <source>
        <dbReference type="EMBL" id="AUM74865.1"/>
    </source>
</evidence>
<evidence type="ECO:0008006" key="3">
    <source>
        <dbReference type="Google" id="ProtNLM"/>
    </source>
</evidence>
<dbReference type="Proteomes" id="UP000234882">
    <property type="component" value="Chromosome"/>
</dbReference>
<evidence type="ECO:0000313" key="2">
    <source>
        <dbReference type="Proteomes" id="UP000234882"/>
    </source>
</evidence>
<dbReference type="KEGG" id="paru:CYR75_11770"/>
<name>A0A2K9MJX0_9RHOB</name>
<protein>
    <recommendedName>
        <fullName evidence="3">PhoU domain-containing protein</fullName>
    </recommendedName>
</protein>
<organism evidence="1 2">
    <name type="scientific">Paracoccus jeotgali</name>
    <dbReference type="NCBI Taxonomy" id="2065379"/>
    <lineage>
        <taxon>Bacteria</taxon>
        <taxon>Pseudomonadati</taxon>
        <taxon>Pseudomonadota</taxon>
        <taxon>Alphaproteobacteria</taxon>
        <taxon>Rhodobacterales</taxon>
        <taxon>Paracoccaceae</taxon>
        <taxon>Paracoccus</taxon>
    </lineage>
</organism>
<gene>
    <name evidence="1" type="ORF">CYR75_11770</name>
</gene>
<sequence length="199" mass="21554">MPARASRSIGKTGAEVARLLARQLDALAAGGEASQADLGRLAGRVRESLRDLAEFVDQAGHEQRVRLGQLPDGQRLLRTLRRIRHDVDMLRRAARGGGSDLLHDHVAGPWRQAALCGAATLRRMARCLDNDPAPEATETLAEAVGAYRAAVDEMRGDGSAQSLTTEELGRIFNLGFALEQFRRDLDDGIEVSAEFCGRA</sequence>
<dbReference type="EMBL" id="CP025583">
    <property type="protein sequence ID" value="AUM74865.1"/>
    <property type="molecule type" value="Genomic_DNA"/>
</dbReference>
<keyword evidence="2" id="KW-1185">Reference proteome</keyword>
<accession>A0A2K9MJX0</accession>